<evidence type="ECO:0000259" key="3">
    <source>
        <dbReference type="PROSITE" id="PS50011"/>
    </source>
</evidence>
<proteinExistence type="predicted"/>
<dbReference type="SUPFAM" id="SSF56112">
    <property type="entry name" value="Protein kinase-like (PK-like)"/>
    <property type="match status" value="1"/>
</dbReference>
<keyword evidence="1" id="KW-0547">Nucleotide-binding</keyword>
<reference evidence="5" key="1">
    <citation type="submission" date="2022-11" db="UniProtKB">
        <authorList>
            <consortium name="WormBaseParasite"/>
        </authorList>
    </citation>
    <scope>IDENTIFICATION</scope>
</reference>
<organism evidence="4 5">
    <name type="scientific">Panagrolaimus superbus</name>
    <dbReference type="NCBI Taxonomy" id="310955"/>
    <lineage>
        <taxon>Eukaryota</taxon>
        <taxon>Metazoa</taxon>
        <taxon>Ecdysozoa</taxon>
        <taxon>Nematoda</taxon>
        <taxon>Chromadorea</taxon>
        <taxon>Rhabditida</taxon>
        <taxon>Tylenchina</taxon>
        <taxon>Panagrolaimomorpha</taxon>
        <taxon>Panagrolaimoidea</taxon>
        <taxon>Panagrolaimidae</taxon>
        <taxon>Panagrolaimus</taxon>
    </lineage>
</organism>
<dbReference type="InterPro" id="IPR017441">
    <property type="entry name" value="Protein_kinase_ATP_BS"/>
</dbReference>
<dbReference type="WBParaSite" id="PSU_v2.g7372.t1">
    <property type="protein sequence ID" value="PSU_v2.g7372.t1"/>
    <property type="gene ID" value="PSU_v2.g7372"/>
</dbReference>
<keyword evidence="1" id="KW-0067">ATP-binding</keyword>
<evidence type="ECO:0000256" key="2">
    <source>
        <dbReference type="SAM" id="MobiDB-lite"/>
    </source>
</evidence>
<keyword evidence="4" id="KW-1185">Reference proteome</keyword>
<dbReference type="PANTHER" id="PTHR11909">
    <property type="entry name" value="CASEIN KINASE-RELATED"/>
    <property type="match status" value="1"/>
</dbReference>
<dbReference type="Pfam" id="PF00069">
    <property type="entry name" value="Pkinase"/>
    <property type="match status" value="1"/>
</dbReference>
<sequence length="321" mass="36806">MTSKAGPPPPAAPVIPSEETEKNDKLPASGEIIPTKHHKYEAIKLLGKGGFGAVFLVKREDGESFAMKCESYDVKKQVLSMDCKVLRGTFLIQSPHFCSVLDRGKAIDRFRFLIMKLVGKNLWDLRIEREPPKFSLNTSLKAAEQCLMAIQDLHTVGFLHRDIKPGNFAVGRPETNEFHTVFMLDFGLCRKFIGETQTKDLRMPRTSAPFRGTTRYASLAALKQIEQSRKDDIEAWLYMVAEWTVGALPWRRLKGQDKEEVLRWKEDIRTGDAHDEFMTGLPRREFDTIMSYVDSLEYHSIPDYDHVHYLLQHACKVILYL</sequence>
<evidence type="ECO:0000313" key="5">
    <source>
        <dbReference type="WBParaSite" id="PSU_v2.g7372.t1"/>
    </source>
</evidence>
<dbReference type="InterPro" id="IPR011009">
    <property type="entry name" value="Kinase-like_dom_sf"/>
</dbReference>
<dbReference type="AlphaFoldDB" id="A0A914ZAU0"/>
<feature type="region of interest" description="Disordered" evidence="2">
    <location>
        <begin position="1"/>
        <end position="30"/>
    </location>
</feature>
<dbReference type="InterPro" id="IPR000719">
    <property type="entry name" value="Prot_kinase_dom"/>
</dbReference>
<name>A0A914ZAU0_9BILA</name>
<dbReference type="InterPro" id="IPR050235">
    <property type="entry name" value="CK1_Ser-Thr_kinase"/>
</dbReference>
<dbReference type="GO" id="GO:0005524">
    <property type="term" value="F:ATP binding"/>
    <property type="evidence" value="ECO:0007669"/>
    <property type="project" value="UniProtKB-UniRule"/>
</dbReference>
<dbReference type="SMART" id="SM00220">
    <property type="entry name" value="S_TKc"/>
    <property type="match status" value="1"/>
</dbReference>
<evidence type="ECO:0000256" key="1">
    <source>
        <dbReference type="PROSITE-ProRule" id="PRU10141"/>
    </source>
</evidence>
<dbReference type="Gene3D" id="1.10.510.10">
    <property type="entry name" value="Transferase(Phosphotransferase) domain 1"/>
    <property type="match status" value="1"/>
</dbReference>
<protein>
    <submittedName>
        <fullName evidence="5">Protein kinase domain-containing protein</fullName>
    </submittedName>
</protein>
<dbReference type="PROSITE" id="PS50011">
    <property type="entry name" value="PROTEIN_KINASE_DOM"/>
    <property type="match status" value="1"/>
</dbReference>
<dbReference type="GO" id="GO:0004672">
    <property type="term" value="F:protein kinase activity"/>
    <property type="evidence" value="ECO:0007669"/>
    <property type="project" value="InterPro"/>
</dbReference>
<dbReference type="PROSITE" id="PS00107">
    <property type="entry name" value="PROTEIN_KINASE_ATP"/>
    <property type="match status" value="1"/>
</dbReference>
<dbReference type="Proteomes" id="UP000887577">
    <property type="component" value="Unplaced"/>
</dbReference>
<feature type="domain" description="Protein kinase" evidence="3">
    <location>
        <begin position="40"/>
        <end position="321"/>
    </location>
</feature>
<feature type="binding site" evidence="1">
    <location>
        <position position="68"/>
    </location>
    <ligand>
        <name>ATP</name>
        <dbReference type="ChEBI" id="CHEBI:30616"/>
    </ligand>
</feature>
<accession>A0A914ZAU0</accession>
<feature type="compositionally biased region" description="Pro residues" evidence="2">
    <location>
        <begin position="1"/>
        <end position="13"/>
    </location>
</feature>
<evidence type="ECO:0000313" key="4">
    <source>
        <dbReference type="Proteomes" id="UP000887577"/>
    </source>
</evidence>